<comment type="caution">
    <text evidence="5">The sequence shown here is derived from an EMBL/GenBank/DDBJ whole genome shotgun (WGS) entry which is preliminary data.</text>
</comment>
<dbReference type="SFLD" id="SFLDG01129">
    <property type="entry name" value="C1.5:_HAD__Beta-PGM__Phosphata"/>
    <property type="match status" value="1"/>
</dbReference>
<dbReference type="SUPFAM" id="SSF56784">
    <property type="entry name" value="HAD-like"/>
    <property type="match status" value="1"/>
</dbReference>
<dbReference type="Proteomes" id="UP000256650">
    <property type="component" value="Unassembled WGS sequence"/>
</dbReference>
<comment type="similarity">
    <text evidence="3">Belongs to the HAD-like hydrolase superfamily. CbbY/CbbZ/Gph/YieH family.</text>
</comment>
<comment type="catalytic activity">
    <reaction evidence="1">
        <text>2-phosphoglycolate + H2O = glycolate + phosphate</text>
        <dbReference type="Rhea" id="RHEA:14369"/>
        <dbReference type="ChEBI" id="CHEBI:15377"/>
        <dbReference type="ChEBI" id="CHEBI:29805"/>
        <dbReference type="ChEBI" id="CHEBI:43474"/>
        <dbReference type="ChEBI" id="CHEBI:58033"/>
        <dbReference type="EC" id="3.1.3.18"/>
    </reaction>
</comment>
<reference evidence="5 6" key="1">
    <citation type="submission" date="2018-04" db="EMBL/GenBank/DDBJ databases">
        <title>Novel Campyloabacter and Helicobacter Species and Strains.</title>
        <authorList>
            <person name="Mannion A.J."/>
            <person name="Shen Z."/>
            <person name="Fox J.G."/>
        </authorList>
    </citation>
    <scope>NUCLEOTIDE SEQUENCE [LARGE SCALE GENOMIC DNA]</scope>
    <source>
        <strain evidence="5 6">MIT 99-5101</strain>
    </source>
</reference>
<dbReference type="InterPro" id="IPR023198">
    <property type="entry name" value="PGP-like_dom2"/>
</dbReference>
<evidence type="ECO:0000256" key="2">
    <source>
        <dbReference type="ARBA" id="ARBA00004818"/>
    </source>
</evidence>
<gene>
    <name evidence="5" type="ORF">CQA43_05885</name>
</gene>
<dbReference type="NCBIfam" id="TIGR01549">
    <property type="entry name" value="HAD-SF-IA-v1"/>
    <property type="match status" value="1"/>
</dbReference>
<dbReference type="GeneID" id="82535819"/>
<dbReference type="GO" id="GO:0008967">
    <property type="term" value="F:phosphoglycolate phosphatase activity"/>
    <property type="evidence" value="ECO:0007669"/>
    <property type="project" value="UniProtKB-EC"/>
</dbReference>
<accession>A0A3D8ICJ0</accession>
<proteinExistence type="inferred from homology"/>
<dbReference type="Pfam" id="PF13419">
    <property type="entry name" value="HAD_2"/>
    <property type="match status" value="1"/>
</dbReference>
<dbReference type="AlphaFoldDB" id="A0A3D8ICJ0"/>
<evidence type="ECO:0000256" key="4">
    <source>
        <dbReference type="ARBA" id="ARBA00013078"/>
    </source>
</evidence>
<evidence type="ECO:0000313" key="6">
    <source>
        <dbReference type="Proteomes" id="UP000256650"/>
    </source>
</evidence>
<keyword evidence="5" id="KW-0378">Hydrolase</keyword>
<dbReference type="GO" id="GO:0005829">
    <property type="term" value="C:cytosol"/>
    <property type="evidence" value="ECO:0007669"/>
    <property type="project" value="TreeGrafter"/>
</dbReference>
<evidence type="ECO:0000256" key="3">
    <source>
        <dbReference type="ARBA" id="ARBA00006171"/>
    </source>
</evidence>
<dbReference type="Gene3D" id="1.10.150.240">
    <property type="entry name" value="Putative phosphatase, domain 2"/>
    <property type="match status" value="1"/>
</dbReference>
<keyword evidence="6" id="KW-1185">Reference proteome</keyword>
<dbReference type="InterPro" id="IPR023214">
    <property type="entry name" value="HAD_sf"/>
</dbReference>
<dbReference type="SFLD" id="SFLDS00003">
    <property type="entry name" value="Haloacid_Dehalogenase"/>
    <property type="match status" value="1"/>
</dbReference>
<dbReference type="InterPro" id="IPR050155">
    <property type="entry name" value="HAD-like_hydrolase_sf"/>
</dbReference>
<evidence type="ECO:0000256" key="1">
    <source>
        <dbReference type="ARBA" id="ARBA00000830"/>
    </source>
</evidence>
<dbReference type="GO" id="GO:0006281">
    <property type="term" value="P:DNA repair"/>
    <property type="evidence" value="ECO:0007669"/>
    <property type="project" value="TreeGrafter"/>
</dbReference>
<sequence length="215" mass="23965">MKDKIVLFDLDGTLIDSTQAVYEGICKACESLNHPTPSYEKVSLQIGHTLEDMFKTFNVESPKIPEFIAIYREHYGKICIPKTHLLNNAQQAITEAYSFAHLGVVTTKTGKYSKIILEHLKVLEYFTCVIGREDVKEAKPSAEPILLALKSMPKDITKNHIYMIGDTPLDIQAANNANIQSIGVLSGYASLELLQSYTSCIVKDSLEAVRKIQTL</sequence>
<protein>
    <recommendedName>
        <fullName evidence="4">phosphoglycolate phosphatase</fullName>
        <ecNumber evidence="4">3.1.3.18</ecNumber>
    </recommendedName>
</protein>
<dbReference type="InterPro" id="IPR006439">
    <property type="entry name" value="HAD-SF_hydro_IA"/>
</dbReference>
<dbReference type="EMBL" id="NXLS01000005">
    <property type="protein sequence ID" value="RDU62765.1"/>
    <property type="molecule type" value="Genomic_DNA"/>
</dbReference>
<dbReference type="PANTHER" id="PTHR43434">
    <property type="entry name" value="PHOSPHOGLYCOLATE PHOSPHATASE"/>
    <property type="match status" value="1"/>
</dbReference>
<dbReference type="InterPro" id="IPR041492">
    <property type="entry name" value="HAD_2"/>
</dbReference>
<dbReference type="OrthoDB" id="9793014at2"/>
<dbReference type="InterPro" id="IPR036412">
    <property type="entry name" value="HAD-like_sf"/>
</dbReference>
<dbReference type="PANTHER" id="PTHR43434:SF1">
    <property type="entry name" value="PHOSPHOGLYCOLATE PHOSPHATASE"/>
    <property type="match status" value="1"/>
</dbReference>
<dbReference type="RefSeq" id="WP_115551691.1">
    <property type="nucleotide sequence ID" value="NZ_CAONBV010000003.1"/>
</dbReference>
<name>A0A3D8ICJ0_9HELI</name>
<dbReference type="Gene3D" id="3.40.50.1000">
    <property type="entry name" value="HAD superfamily/HAD-like"/>
    <property type="match status" value="1"/>
</dbReference>
<comment type="pathway">
    <text evidence="2">Organic acid metabolism; glycolate biosynthesis; glycolate from 2-phosphoglycolate: step 1/1.</text>
</comment>
<dbReference type="EC" id="3.1.3.18" evidence="4"/>
<organism evidence="5 6">
    <name type="scientific">Helicobacter ganmani</name>
    <dbReference type="NCBI Taxonomy" id="60246"/>
    <lineage>
        <taxon>Bacteria</taxon>
        <taxon>Pseudomonadati</taxon>
        <taxon>Campylobacterota</taxon>
        <taxon>Epsilonproteobacteria</taxon>
        <taxon>Campylobacterales</taxon>
        <taxon>Helicobacteraceae</taxon>
        <taxon>Helicobacter</taxon>
    </lineage>
</organism>
<evidence type="ECO:0000313" key="5">
    <source>
        <dbReference type="EMBL" id="RDU62765.1"/>
    </source>
</evidence>